<proteinExistence type="predicted"/>
<evidence type="ECO:0000256" key="1">
    <source>
        <dbReference type="SAM" id="Phobius"/>
    </source>
</evidence>
<reference evidence="2 3" key="1">
    <citation type="submission" date="2020-01" db="EMBL/GenBank/DDBJ databases">
        <title>Spongiivirga citrea KCTC 32990T.</title>
        <authorList>
            <person name="Wang G."/>
        </authorList>
    </citation>
    <scope>NUCLEOTIDE SEQUENCE [LARGE SCALE GENOMIC DNA]</scope>
    <source>
        <strain evidence="2 3">KCTC 32990</strain>
    </source>
</reference>
<name>A0A6M0CDP4_9FLAO</name>
<feature type="transmembrane region" description="Helical" evidence="1">
    <location>
        <begin position="62"/>
        <end position="80"/>
    </location>
</feature>
<keyword evidence="1" id="KW-0472">Membrane</keyword>
<feature type="transmembrane region" description="Helical" evidence="1">
    <location>
        <begin position="7"/>
        <end position="29"/>
    </location>
</feature>
<dbReference type="Proteomes" id="UP000474296">
    <property type="component" value="Unassembled WGS sequence"/>
</dbReference>
<evidence type="ECO:0000313" key="3">
    <source>
        <dbReference type="Proteomes" id="UP000474296"/>
    </source>
</evidence>
<accession>A0A6M0CDP4</accession>
<keyword evidence="1" id="KW-0812">Transmembrane</keyword>
<keyword evidence="1" id="KW-1133">Transmembrane helix</keyword>
<gene>
    <name evidence="2" type="ORF">GWK10_01875</name>
</gene>
<dbReference type="AlphaFoldDB" id="A0A6M0CDP4"/>
<dbReference type="RefSeq" id="WP_164029198.1">
    <property type="nucleotide sequence ID" value="NZ_JAABOQ010000001.1"/>
</dbReference>
<comment type="caution">
    <text evidence="2">The sequence shown here is derived from an EMBL/GenBank/DDBJ whole genome shotgun (WGS) entry which is preliminary data.</text>
</comment>
<feature type="transmembrane region" description="Helical" evidence="1">
    <location>
        <begin position="35"/>
        <end position="55"/>
    </location>
</feature>
<protein>
    <submittedName>
        <fullName evidence="2">Uncharacterized protein</fullName>
    </submittedName>
</protein>
<evidence type="ECO:0000313" key="2">
    <source>
        <dbReference type="EMBL" id="NER15936.1"/>
    </source>
</evidence>
<dbReference type="EMBL" id="JAABOQ010000001">
    <property type="protein sequence ID" value="NER15936.1"/>
    <property type="molecule type" value="Genomic_DNA"/>
</dbReference>
<keyword evidence="3" id="KW-1185">Reference proteome</keyword>
<organism evidence="2 3">
    <name type="scientific">Spongiivirga citrea</name>
    <dbReference type="NCBI Taxonomy" id="1481457"/>
    <lineage>
        <taxon>Bacteria</taxon>
        <taxon>Pseudomonadati</taxon>
        <taxon>Bacteroidota</taxon>
        <taxon>Flavobacteriia</taxon>
        <taxon>Flavobacteriales</taxon>
        <taxon>Flavobacteriaceae</taxon>
        <taxon>Spongiivirga</taxon>
    </lineage>
</organism>
<sequence length="93" mass="10589">MNKMKGAIVMITRIVAYYCLFMGLLKISAIFRGAWLVPNLILAALLLILGGLAFYQIKQKKFSGIFVILSIVLISALRFYEIRLVHLIQEWVS</sequence>